<feature type="domain" description="Vitellogenin" evidence="2">
    <location>
        <begin position="1"/>
        <end position="244"/>
    </location>
</feature>
<evidence type="ECO:0000259" key="2">
    <source>
        <dbReference type="PROSITE" id="PS51211"/>
    </source>
</evidence>
<protein>
    <submittedName>
        <fullName evidence="3">Vitellogenin</fullName>
    </submittedName>
</protein>
<evidence type="ECO:0000256" key="1">
    <source>
        <dbReference type="PROSITE-ProRule" id="PRU00557"/>
    </source>
</evidence>
<dbReference type="Gene3D" id="1.25.10.20">
    <property type="entry name" value="Vitellinogen, superhelical"/>
    <property type="match status" value="1"/>
</dbReference>
<dbReference type="AlphaFoldDB" id="Q9XZD3"/>
<name>Q9XZD3_ROMMI</name>
<dbReference type="InterPro" id="IPR001747">
    <property type="entry name" value="Vitellogenin_N"/>
</dbReference>
<dbReference type="EMBL" id="AF135420">
    <property type="protein sequence ID" value="AAD28478.1"/>
    <property type="molecule type" value="mRNA"/>
</dbReference>
<dbReference type="InterPro" id="IPR011030">
    <property type="entry name" value="Lipovitellin_superhlx_dom"/>
</dbReference>
<dbReference type="Pfam" id="PF01347">
    <property type="entry name" value="Vitellogenin_N"/>
    <property type="match status" value="1"/>
</dbReference>
<comment type="caution">
    <text evidence="1">Lacks conserved residue(s) required for the propagation of feature annotation.</text>
</comment>
<organism evidence="3">
    <name type="scientific">Romalea microptera</name>
    <name type="common">Eastern lubber grasshopper</name>
    <name type="synonym">Romalea guttata</name>
    <dbReference type="NCBI Taxonomy" id="7007"/>
    <lineage>
        <taxon>Eukaryota</taxon>
        <taxon>Metazoa</taxon>
        <taxon>Ecdysozoa</taxon>
        <taxon>Arthropoda</taxon>
        <taxon>Hexapoda</taxon>
        <taxon>Insecta</taxon>
        <taxon>Pterygota</taxon>
        <taxon>Neoptera</taxon>
        <taxon>Polyneoptera</taxon>
        <taxon>Orthoptera</taxon>
        <taxon>Caelifera</taxon>
        <taxon>Acrididea</taxon>
        <taxon>Acridomorpha</taxon>
        <taxon>Acridoidea</taxon>
        <taxon>Romaleidae</taxon>
        <taxon>Romaleinae</taxon>
        <taxon>Romalea</taxon>
    </lineage>
</organism>
<feature type="non-terminal residue" evidence="3">
    <location>
        <position position="1"/>
    </location>
</feature>
<sequence length="244" mass="27172">EVLYDPTLLLQIEPLKKFVLLINLIQKSTAKDLQSDIEILHDSANLEDPTSRYAWVTYVMAVAQAGTRLAYDNLRFIIDSDMVTSSVAAQAVAYIPRAFRAPDPAFVDDFFQFAIGSASDKYPLNVLRSTVSYRIHLSESSKQQTKDSCLEDETSQDDAGIKIYINKLAAMLKNAVEEGCSTKIQTLIRAIGNIGNECIVDVFKPYLQGTRVVSSFQRFMMVMSLDKFAEADPEAAQNTSWSSS</sequence>
<reference evidence="3" key="1">
    <citation type="journal article" date="2000" name="Insect Biochem. Mol. Biol.">
        <title>Quantification of juvenile hormone III, vitellogenin, and vitellogenin-mRNA during the oviposition cycle of the lubber grasshopper.</title>
        <authorList>
            <person name="Borst D.W."/>
            <person name="Eskew M.R."/>
            <person name="Wagner S.J."/>
            <person name="Shores K."/>
            <person name="Hunter J."/>
            <person name="Luker L."/>
            <person name="Hatle J.D."/>
            <person name="Hecht L.B."/>
        </authorList>
    </citation>
    <scope>NUCLEOTIDE SEQUENCE</scope>
</reference>
<evidence type="ECO:0000313" key="3">
    <source>
        <dbReference type="EMBL" id="AAD28478.1"/>
    </source>
</evidence>
<proteinExistence type="evidence at transcript level"/>
<dbReference type="GO" id="GO:0005319">
    <property type="term" value="F:lipid transporter activity"/>
    <property type="evidence" value="ECO:0007669"/>
    <property type="project" value="InterPro"/>
</dbReference>
<feature type="non-terminal residue" evidence="3">
    <location>
        <position position="244"/>
    </location>
</feature>
<accession>Q9XZD3</accession>
<dbReference type="PROSITE" id="PS51211">
    <property type="entry name" value="VITELLOGENIN"/>
    <property type="match status" value="1"/>
</dbReference>
<dbReference type="SUPFAM" id="SSF48431">
    <property type="entry name" value="Lipovitellin-phosvitin complex, superhelical domain"/>
    <property type="match status" value="1"/>
</dbReference>